<evidence type="ECO:0000256" key="2">
    <source>
        <dbReference type="SAM" id="Phobius"/>
    </source>
</evidence>
<gene>
    <name evidence="3" type="ORF">M1843_16600</name>
</gene>
<evidence type="ECO:0000313" key="4">
    <source>
        <dbReference type="Proteomes" id="UP001651050"/>
    </source>
</evidence>
<evidence type="ECO:0000313" key="3">
    <source>
        <dbReference type="EMBL" id="MCK9795368.1"/>
    </source>
</evidence>
<evidence type="ECO:0008006" key="5">
    <source>
        <dbReference type="Google" id="ProtNLM"/>
    </source>
</evidence>
<feature type="region of interest" description="Disordered" evidence="1">
    <location>
        <begin position="298"/>
        <end position="322"/>
    </location>
</feature>
<protein>
    <recommendedName>
        <fullName evidence="5">Aromatic acid exporter family member 1</fullName>
    </recommendedName>
</protein>
<feature type="compositionally biased region" description="Acidic residues" evidence="1">
    <location>
        <begin position="311"/>
        <end position="322"/>
    </location>
</feature>
<keyword evidence="2" id="KW-1133">Transmembrane helix</keyword>
<name>A0ABT0J792_9MICO</name>
<feature type="transmembrane region" description="Helical" evidence="2">
    <location>
        <begin position="21"/>
        <end position="42"/>
    </location>
</feature>
<keyword evidence="2" id="KW-0812">Transmembrane</keyword>
<feature type="transmembrane region" description="Helical" evidence="2">
    <location>
        <begin position="77"/>
        <end position="108"/>
    </location>
</feature>
<evidence type="ECO:0000256" key="1">
    <source>
        <dbReference type="SAM" id="MobiDB-lite"/>
    </source>
</evidence>
<sequence length="370" mass="39312">MTTVPRLPASAHRTWEMHPRWSLALRGAVAAALAWLVGMVAPPPFADYPYYAPLGAVLATTSTLARSVRESLQAVGALLLGAAVALGVDAVLAPSALSVALVVGVALLCAGWRALGDMGTWVANSAIFVLILGQGEETEYVGAFAGLVLVGAAIGVGVNAVRPPLPITPSEAALDRLRDALAEQADSLAGWLEHRGPLAPDEWERRRAGLRPTIERARAEVAHTWEASRGNPRARRHGDRASEQSRRIEALGTAAEGMDEIVRLLVTWEREDREVVALGPQLRPEFASALRSLAAVLRPTEDGAEDKAEDQAEDQGTEDDDPEDAVAHLVRKVDELPGAVRAARERSGDDHLVAAALVVVLRRCASALEA</sequence>
<organism evidence="3 4">
    <name type="scientific">Isoptericola peretonis</name>
    <dbReference type="NCBI Taxonomy" id="2918523"/>
    <lineage>
        <taxon>Bacteria</taxon>
        <taxon>Bacillati</taxon>
        <taxon>Actinomycetota</taxon>
        <taxon>Actinomycetes</taxon>
        <taxon>Micrococcales</taxon>
        <taxon>Promicromonosporaceae</taxon>
        <taxon>Isoptericola</taxon>
    </lineage>
</organism>
<keyword evidence="4" id="KW-1185">Reference proteome</keyword>
<feature type="transmembrane region" description="Helical" evidence="2">
    <location>
        <begin position="140"/>
        <end position="161"/>
    </location>
</feature>
<comment type="caution">
    <text evidence="3">The sequence shown here is derived from an EMBL/GenBank/DDBJ whole genome shotgun (WGS) entry which is preliminary data.</text>
</comment>
<dbReference type="RefSeq" id="WP_416345218.1">
    <property type="nucleotide sequence ID" value="NZ_JALQCY010000005.1"/>
</dbReference>
<dbReference type="EMBL" id="JALQCY010000005">
    <property type="protein sequence ID" value="MCK9795368.1"/>
    <property type="molecule type" value="Genomic_DNA"/>
</dbReference>
<dbReference type="Proteomes" id="UP001651050">
    <property type="component" value="Unassembled WGS sequence"/>
</dbReference>
<keyword evidence="2" id="KW-0472">Membrane</keyword>
<feature type="compositionally biased region" description="Basic and acidic residues" evidence="1">
    <location>
        <begin position="299"/>
        <end position="310"/>
    </location>
</feature>
<reference evidence="3 4" key="1">
    <citation type="submission" date="2022-02" db="EMBL/GenBank/DDBJ databases">
        <title>The car tank lid bacteriome: a reservoir of bacteria with potential in bioremediation of fuel.</title>
        <authorList>
            <person name="Vidal-Verdu A."/>
            <person name="Gomez-Martinez D."/>
            <person name="Latorre-Perez A."/>
            <person name="Pereto J."/>
            <person name="Porcar M."/>
        </authorList>
    </citation>
    <scope>NUCLEOTIDE SEQUENCE [LARGE SCALE GENOMIC DNA]</scope>
    <source>
        <strain evidence="3 4">4D.3</strain>
    </source>
</reference>
<proteinExistence type="predicted"/>
<accession>A0ABT0J792</accession>